<evidence type="ECO:0000256" key="2">
    <source>
        <dbReference type="ARBA" id="ARBA00022630"/>
    </source>
</evidence>
<proteinExistence type="predicted"/>
<comment type="caution">
    <text evidence="6">The sequence shown here is derived from an EMBL/GenBank/DDBJ whole genome shotgun (WGS) entry which is preliminary data.</text>
</comment>
<keyword evidence="3" id="KW-0274">FAD</keyword>
<dbReference type="Proteomes" id="UP001314635">
    <property type="component" value="Unassembled WGS sequence"/>
</dbReference>
<dbReference type="Gene3D" id="3.50.50.60">
    <property type="entry name" value="FAD/NAD(P)-binding domain"/>
    <property type="match status" value="1"/>
</dbReference>
<keyword evidence="2" id="KW-0285">Flavoprotein</keyword>
<feature type="region of interest" description="Disordered" evidence="4">
    <location>
        <begin position="98"/>
        <end position="117"/>
    </location>
</feature>
<dbReference type="Gene3D" id="3.30.9.10">
    <property type="entry name" value="D-Amino Acid Oxidase, subunit A, domain 2"/>
    <property type="match status" value="1"/>
</dbReference>
<dbReference type="Pfam" id="PF21274">
    <property type="entry name" value="Rng_hyd_C"/>
    <property type="match status" value="1"/>
</dbReference>
<dbReference type="RefSeq" id="WP_172236506.1">
    <property type="nucleotide sequence ID" value="NZ_JABFDP010000009.1"/>
</dbReference>
<dbReference type="PANTHER" id="PTHR43004">
    <property type="entry name" value="TRK SYSTEM POTASSIUM UPTAKE PROTEIN"/>
    <property type="match status" value="1"/>
</dbReference>
<evidence type="ECO:0000313" key="6">
    <source>
        <dbReference type="EMBL" id="MBR1136197.1"/>
    </source>
</evidence>
<evidence type="ECO:0000313" key="7">
    <source>
        <dbReference type="Proteomes" id="UP001314635"/>
    </source>
</evidence>
<comment type="cofactor">
    <cofactor evidence="1">
        <name>FAD</name>
        <dbReference type="ChEBI" id="CHEBI:57692"/>
    </cofactor>
</comment>
<protein>
    <submittedName>
        <fullName evidence="6">FAD-dependent oxidoreductase</fullName>
    </submittedName>
</protein>
<gene>
    <name evidence="6" type="ORF">JQ619_10510</name>
</gene>
<keyword evidence="7" id="KW-1185">Reference proteome</keyword>
<name>A0ABS5G4F8_9BRAD</name>
<dbReference type="EMBL" id="JAFCLK010000008">
    <property type="protein sequence ID" value="MBR1136197.1"/>
    <property type="molecule type" value="Genomic_DNA"/>
</dbReference>
<dbReference type="InterPro" id="IPR050641">
    <property type="entry name" value="RIFMO-like"/>
</dbReference>
<sequence>MKTIQTQVLIVGAGPVGLTAAMDLASRGIDVVVAEIRRAGEPPNVKCNHVSARSMEVFRRLGIVREVREGGLPADFPNDCAYRTAVVGRELTRIPIPSRQDRYTATGGPDTDWPTPEPPHRINQIYLEPILFACAQAQREIRILNRVQLDHFDQRDDGVIARARDLDADQEIVIAADYLIGCDGGRSTVRKLIGSRLSGTDVVQRVQSTYIHAPALKELITQKPAWMTMSLNPRRCGTTVAIDGRDNWLIHNHLAAEEVEFDSVDRDWALRTILGVDDRFQYDIISKEDWIGRRLVADRFRDRRAFICGDAAHLWIPYAGYGMNAGIADAVDLCWMLAGVISGWASPALLDAYEAERQPITEQVSHFAMNHALAVMSQRRSVPAEVEIDGPVGDAARSKVGQAAYDLNVQQYCCAGLNFGYYYDRSPAICYDGETPPPYGMGHFTASTAPGARAPHVWLPDGRSLLDALGPAYTLVRFDPAVDVAGLVDAAARHGVPLALVDVDRARTGYGFAESLLLIRPDSHIAWRGMTAPHAPGRLFDRLRGNANELGTTHRDEAALA</sequence>
<dbReference type="Gene3D" id="3.40.30.120">
    <property type="match status" value="1"/>
</dbReference>
<accession>A0ABS5G4F8</accession>
<dbReference type="InterPro" id="IPR036188">
    <property type="entry name" value="FAD/NAD-bd_sf"/>
</dbReference>
<evidence type="ECO:0000256" key="3">
    <source>
        <dbReference type="ARBA" id="ARBA00022827"/>
    </source>
</evidence>
<evidence type="ECO:0000259" key="5">
    <source>
        <dbReference type="Pfam" id="PF01494"/>
    </source>
</evidence>
<dbReference type="NCBIfam" id="NF004780">
    <property type="entry name" value="PRK06126.1"/>
    <property type="match status" value="1"/>
</dbReference>
<organism evidence="6 7">
    <name type="scientific">Bradyrhizobium denitrificans</name>
    <dbReference type="NCBI Taxonomy" id="2734912"/>
    <lineage>
        <taxon>Bacteria</taxon>
        <taxon>Pseudomonadati</taxon>
        <taxon>Pseudomonadota</taxon>
        <taxon>Alphaproteobacteria</taxon>
        <taxon>Hyphomicrobiales</taxon>
        <taxon>Nitrobacteraceae</taxon>
        <taxon>Bradyrhizobium</taxon>
    </lineage>
</organism>
<evidence type="ECO:0000256" key="1">
    <source>
        <dbReference type="ARBA" id="ARBA00001974"/>
    </source>
</evidence>
<reference evidence="7" key="1">
    <citation type="journal article" date="2021" name="ISME J.">
        <title>Evolutionary origin and ecological implication of a unique nif island in free-living Bradyrhizobium lineages.</title>
        <authorList>
            <person name="Tao J."/>
        </authorList>
    </citation>
    <scope>NUCLEOTIDE SEQUENCE [LARGE SCALE GENOMIC DNA]</scope>
    <source>
        <strain evidence="7">SZCCT0094</strain>
    </source>
</reference>
<dbReference type="Pfam" id="PF01494">
    <property type="entry name" value="FAD_binding_3"/>
    <property type="match status" value="1"/>
</dbReference>
<dbReference type="InterPro" id="IPR002938">
    <property type="entry name" value="FAD-bd"/>
</dbReference>
<feature type="domain" description="FAD-binding" evidence="5">
    <location>
        <begin position="5"/>
        <end position="367"/>
    </location>
</feature>
<evidence type="ECO:0000256" key="4">
    <source>
        <dbReference type="SAM" id="MobiDB-lite"/>
    </source>
</evidence>
<dbReference type="PANTHER" id="PTHR43004:SF19">
    <property type="entry name" value="BINDING MONOOXYGENASE, PUTATIVE (JCVI)-RELATED"/>
    <property type="match status" value="1"/>
</dbReference>
<dbReference type="PRINTS" id="PR00420">
    <property type="entry name" value="RNGMNOXGNASE"/>
</dbReference>
<dbReference type="SUPFAM" id="SSF51905">
    <property type="entry name" value="FAD/NAD(P)-binding domain"/>
    <property type="match status" value="1"/>
</dbReference>